<evidence type="ECO:0000313" key="3">
    <source>
        <dbReference type="Proteomes" id="UP001597010"/>
    </source>
</evidence>
<evidence type="ECO:0000313" key="2">
    <source>
        <dbReference type="EMBL" id="MFD0795776.1"/>
    </source>
</evidence>
<dbReference type="EMBL" id="JBHTHZ010000014">
    <property type="protein sequence ID" value="MFD0795776.1"/>
    <property type="molecule type" value="Genomic_DNA"/>
</dbReference>
<dbReference type="Pfam" id="PF20329">
    <property type="entry name" value="DUF6624"/>
    <property type="match status" value="1"/>
</dbReference>
<dbReference type="RefSeq" id="WP_377118503.1">
    <property type="nucleotide sequence ID" value="NZ_JBHTHZ010000014.1"/>
</dbReference>
<reference evidence="3" key="1">
    <citation type="journal article" date="2019" name="Int. J. Syst. Evol. Microbiol.">
        <title>The Global Catalogue of Microorganisms (GCM) 10K type strain sequencing project: providing services to taxonomists for standard genome sequencing and annotation.</title>
        <authorList>
            <consortium name="The Broad Institute Genomics Platform"/>
            <consortium name="The Broad Institute Genome Sequencing Center for Infectious Disease"/>
            <person name="Wu L."/>
            <person name="Ma J."/>
        </authorList>
    </citation>
    <scope>NUCLEOTIDE SEQUENCE [LARGE SCALE GENOMIC DNA]</scope>
    <source>
        <strain evidence="3">CCUG 61484</strain>
    </source>
</reference>
<proteinExistence type="predicted"/>
<keyword evidence="1" id="KW-0732">Signal</keyword>
<accession>A0ABW3AXK1</accession>
<gene>
    <name evidence="2" type="ORF">ACFQZX_19295</name>
</gene>
<protein>
    <submittedName>
        <fullName evidence="2">DUF6624 domain-containing protein</fullName>
    </submittedName>
</protein>
<organism evidence="2 3">
    <name type="scientific">Mucilaginibacter litoreus</name>
    <dbReference type="NCBI Taxonomy" id="1048221"/>
    <lineage>
        <taxon>Bacteria</taxon>
        <taxon>Pseudomonadati</taxon>
        <taxon>Bacteroidota</taxon>
        <taxon>Sphingobacteriia</taxon>
        <taxon>Sphingobacteriales</taxon>
        <taxon>Sphingobacteriaceae</taxon>
        <taxon>Mucilaginibacter</taxon>
    </lineage>
</organism>
<comment type="caution">
    <text evidence="2">The sequence shown here is derived from an EMBL/GenBank/DDBJ whole genome shotgun (WGS) entry which is preliminary data.</text>
</comment>
<dbReference type="Proteomes" id="UP001597010">
    <property type="component" value="Unassembled WGS sequence"/>
</dbReference>
<evidence type="ECO:0000256" key="1">
    <source>
        <dbReference type="SAM" id="SignalP"/>
    </source>
</evidence>
<name>A0ABW3AXK1_9SPHI</name>
<keyword evidence="3" id="KW-1185">Reference proteome</keyword>
<feature type="signal peptide" evidence="1">
    <location>
        <begin position="1"/>
        <end position="19"/>
    </location>
</feature>
<sequence length="197" mass="22504">MKFITITSGLFLLATAVTAQQKIDSALYKQISSMYKEDQKWRIEANKLYKKQKSDYDQATVDKSWAITDSTNEVAAKQILARYGYPGYSLVGESGSSRFWAIVQHCDDDVKFQQRVLVLMKKEVKRHNASGEDFAYLKDRVLVNLGKPQLYGTQARLNNKTNKFEPVDLTDARNVDKRRRQVGLGPLKDYLAQLNAN</sequence>
<dbReference type="InterPro" id="IPR046732">
    <property type="entry name" value="DUF6624"/>
</dbReference>
<feature type="chain" id="PRO_5046086542" evidence="1">
    <location>
        <begin position="20"/>
        <end position="197"/>
    </location>
</feature>